<dbReference type="GO" id="GO:0004376">
    <property type="term" value="F:GPI mannosyltransferase activity"/>
    <property type="evidence" value="ECO:0007669"/>
    <property type="project" value="InterPro"/>
</dbReference>
<dbReference type="GO" id="GO:0005789">
    <property type="term" value="C:endoplasmic reticulum membrane"/>
    <property type="evidence" value="ECO:0007669"/>
    <property type="project" value="UniProtKB-SubCell"/>
</dbReference>
<dbReference type="Pfam" id="PF05007">
    <property type="entry name" value="Mannosyl_trans"/>
    <property type="match status" value="1"/>
</dbReference>
<feature type="transmembrane region" description="Helical" evidence="11">
    <location>
        <begin position="161"/>
        <end position="187"/>
    </location>
</feature>
<dbReference type="EC" id="2.4.1.-" evidence="11"/>
<dbReference type="InterPro" id="IPR007704">
    <property type="entry name" value="PIG-M"/>
</dbReference>
<organism evidence="13 14">
    <name type="scientific">Pelagomonas calceolata</name>
    <dbReference type="NCBI Taxonomy" id="35677"/>
    <lineage>
        <taxon>Eukaryota</taxon>
        <taxon>Sar</taxon>
        <taxon>Stramenopiles</taxon>
        <taxon>Ochrophyta</taxon>
        <taxon>Pelagophyceae</taxon>
        <taxon>Pelagomonadales</taxon>
        <taxon>Pelagomonadaceae</taxon>
        <taxon>Pelagomonas</taxon>
    </lineage>
</organism>
<keyword evidence="8 11" id="KW-0256">Endoplasmic reticulum</keyword>
<keyword evidence="14" id="KW-1185">Reference proteome</keyword>
<dbReference type="PANTHER" id="PTHR12886">
    <property type="entry name" value="PIG-M MANNOSYLTRANSFERASE"/>
    <property type="match status" value="1"/>
</dbReference>
<evidence type="ECO:0000313" key="13">
    <source>
        <dbReference type="EMBL" id="CAH0373517.1"/>
    </source>
</evidence>
<evidence type="ECO:0000256" key="5">
    <source>
        <dbReference type="ARBA" id="ARBA00022676"/>
    </source>
</evidence>
<comment type="caution">
    <text evidence="11">Lacks conserved residue(s) required for the propagation of feature annotation.</text>
</comment>
<evidence type="ECO:0000256" key="8">
    <source>
        <dbReference type="ARBA" id="ARBA00022824"/>
    </source>
</evidence>
<proteinExistence type="inferred from homology"/>
<keyword evidence="5 11" id="KW-0328">Glycosyltransferase</keyword>
<comment type="subcellular location">
    <subcellularLocation>
        <location evidence="1 11">Endoplasmic reticulum membrane</location>
        <topology evidence="1 11">Multi-pass membrane protein</topology>
    </subcellularLocation>
</comment>
<evidence type="ECO:0000313" key="14">
    <source>
        <dbReference type="Proteomes" id="UP000789595"/>
    </source>
</evidence>
<accession>A0A8J2SSK3</accession>
<evidence type="ECO:0000256" key="4">
    <source>
        <dbReference type="ARBA" id="ARBA00022502"/>
    </source>
</evidence>
<feature type="transmembrane region" description="Helical" evidence="11">
    <location>
        <begin position="16"/>
        <end position="35"/>
    </location>
</feature>
<evidence type="ECO:0000256" key="2">
    <source>
        <dbReference type="ARBA" id="ARBA00004687"/>
    </source>
</evidence>
<comment type="function">
    <text evidence="11">Catalytic subunit of the glycosylphosphatidylinositol-mannosyltransferase I complex which catalyzes the transfer of the first mannose, via an alpha-1,4 bond from a dolichol-phosphate-mannose (Dol-P-Man) to the glucosaminyl acyl phosphatidylinositol (GlcN-(acyl)PI) intermediate to generate alpha-D-Man-(1-&gt;4)-alpha-D-GlcN-(1-&gt;6)-(1-radyl,2-acyl-sn-glycero-3-phospho)-2-acyl-inositol and participates in the sixth step of the glycosylphosphatidylinositol-anchor biosynthesis.</text>
</comment>
<feature type="transmembrane region" description="Helical" evidence="11">
    <location>
        <begin position="199"/>
        <end position="218"/>
    </location>
</feature>
<dbReference type="GO" id="GO:0051751">
    <property type="term" value="F:alpha-1,4-mannosyltransferase activity"/>
    <property type="evidence" value="ECO:0007669"/>
    <property type="project" value="InterPro"/>
</dbReference>
<feature type="compositionally biased region" description="Acidic residues" evidence="12">
    <location>
        <begin position="399"/>
        <end position="420"/>
    </location>
</feature>
<dbReference type="UniPathway" id="UPA00196"/>
<evidence type="ECO:0000256" key="6">
    <source>
        <dbReference type="ARBA" id="ARBA00022679"/>
    </source>
</evidence>
<evidence type="ECO:0000256" key="11">
    <source>
        <dbReference type="RuleBase" id="RU365064"/>
    </source>
</evidence>
<evidence type="ECO:0000256" key="3">
    <source>
        <dbReference type="ARBA" id="ARBA00011071"/>
    </source>
</evidence>
<evidence type="ECO:0000256" key="7">
    <source>
        <dbReference type="ARBA" id="ARBA00022692"/>
    </source>
</evidence>
<dbReference type="PANTHER" id="PTHR12886:SF0">
    <property type="entry name" value="GPI MANNOSYLTRANSFERASE 1"/>
    <property type="match status" value="1"/>
</dbReference>
<dbReference type="GO" id="GO:0006506">
    <property type="term" value="P:GPI anchor biosynthetic process"/>
    <property type="evidence" value="ECO:0007669"/>
    <property type="project" value="UniProtKB-UniPathway"/>
</dbReference>
<keyword evidence="6 11" id="KW-0808">Transferase</keyword>
<gene>
    <name evidence="13" type="ORF">PECAL_4P07220</name>
</gene>
<feature type="region of interest" description="Disordered" evidence="12">
    <location>
        <begin position="382"/>
        <end position="429"/>
    </location>
</feature>
<comment type="pathway">
    <text evidence="2 11">Glycolipid biosynthesis; glycosylphosphatidylinositol-anchor biosynthesis.</text>
</comment>
<evidence type="ECO:0000256" key="9">
    <source>
        <dbReference type="ARBA" id="ARBA00022989"/>
    </source>
</evidence>
<comment type="similarity">
    <text evidence="3 11">Belongs to the PIGM family.</text>
</comment>
<evidence type="ECO:0000256" key="12">
    <source>
        <dbReference type="SAM" id="MobiDB-lite"/>
    </source>
</evidence>
<dbReference type="OrthoDB" id="1741594at2759"/>
<dbReference type="EMBL" id="CAKKNE010000004">
    <property type="protein sequence ID" value="CAH0373517.1"/>
    <property type="molecule type" value="Genomic_DNA"/>
</dbReference>
<keyword evidence="9 11" id="KW-1133">Transmembrane helix</keyword>
<name>A0A8J2SSK3_9STRA</name>
<sequence length="429" mass="47448">MPSPARRGGSQQHAPAITAAALALRFALVAVASIIDAYKPLGLRYTDVDYDVLKDGARAMVQGGSPFQRATYRYSPLVSYPLLLDVKTGLPLAKLLFCLMDVLLGDAMGQLASHRGASSHVRLLWLFNPISIVLCTRGSWDAVSVYLVLKALLSKRAPVQAGLLLGLATHLRLYPVIYAAPFLYNLCFEARRRITWGRALAFGLAFASGLLGPTLYAYHTYGNVYVEEALLFHLRRADHRHSFSVFWLPIYLSRALQDSRLNLLLKLAPFAAHVVLQAASLVALKDDIDKCALAQTLLFVAANKVCTAQYFLWWLPLLLVVVDDWRLILRPLRNWVLSCGLWLVVAYGLEFRGLPVHMLLWGCSLLFFRANVDLLISAVSSPPPEAKAPPQVRVSSIVEETDSWTDDGDTDEDVDDEDPGEASGFSLKL</sequence>
<reference evidence="13" key="1">
    <citation type="submission" date="2021-11" db="EMBL/GenBank/DDBJ databases">
        <authorList>
            <consortium name="Genoscope - CEA"/>
            <person name="William W."/>
        </authorList>
    </citation>
    <scope>NUCLEOTIDE SEQUENCE</scope>
</reference>
<evidence type="ECO:0000256" key="1">
    <source>
        <dbReference type="ARBA" id="ARBA00004477"/>
    </source>
</evidence>
<keyword evidence="4 11" id="KW-0337">GPI-anchor biosynthesis</keyword>
<keyword evidence="10 11" id="KW-0472">Membrane</keyword>
<dbReference type="Proteomes" id="UP000789595">
    <property type="component" value="Unassembled WGS sequence"/>
</dbReference>
<comment type="caution">
    <text evidence="13">The sequence shown here is derived from an EMBL/GenBank/DDBJ whole genome shotgun (WGS) entry which is preliminary data.</text>
</comment>
<evidence type="ECO:0000256" key="10">
    <source>
        <dbReference type="ARBA" id="ARBA00023136"/>
    </source>
</evidence>
<keyword evidence="7 11" id="KW-0812">Transmembrane</keyword>
<protein>
    <recommendedName>
        <fullName evidence="11">GPI mannosyltransferase 1</fullName>
        <ecNumber evidence="11">2.4.1.-</ecNumber>
    </recommendedName>
    <alternativeName>
        <fullName evidence="11">GPI mannosyltransferase I</fullName>
    </alternativeName>
</protein>
<dbReference type="GO" id="GO:1990529">
    <property type="term" value="C:glycosylphosphatidylinositol-mannosyltransferase I complex"/>
    <property type="evidence" value="ECO:0007669"/>
    <property type="project" value="TreeGrafter"/>
</dbReference>
<dbReference type="AlphaFoldDB" id="A0A8J2SSK3"/>